<dbReference type="CDD" id="cd08662">
    <property type="entry name" value="M13"/>
    <property type="match status" value="1"/>
</dbReference>
<dbReference type="InterPro" id="IPR042089">
    <property type="entry name" value="Peptidase_M13_dom_2"/>
</dbReference>
<reference evidence="11 12" key="1">
    <citation type="submission" date="2024-06" db="EMBL/GenBank/DDBJ databases">
        <authorList>
            <person name="Li Z."/>
            <person name="Jiang Y."/>
        </authorList>
    </citation>
    <scope>NUCLEOTIDE SEQUENCE [LARGE SCALE GENOMIC DNA]</scope>
    <source>
        <strain evidence="11 12">HSW-8</strain>
    </source>
</reference>
<evidence type="ECO:0000256" key="8">
    <source>
        <dbReference type="SAM" id="MobiDB-lite"/>
    </source>
</evidence>
<keyword evidence="12" id="KW-1185">Reference proteome</keyword>
<gene>
    <name evidence="11" type="ORF">ABSH63_13190</name>
</gene>
<dbReference type="Pfam" id="PF01431">
    <property type="entry name" value="Peptidase_M13"/>
    <property type="match status" value="1"/>
</dbReference>
<evidence type="ECO:0000256" key="5">
    <source>
        <dbReference type="ARBA" id="ARBA00022801"/>
    </source>
</evidence>
<dbReference type="InterPro" id="IPR018497">
    <property type="entry name" value="Peptidase_M13_C"/>
</dbReference>
<organism evidence="11 12">
    <name type="scientific">Sinimarinibacterium thermocellulolyticum</name>
    <dbReference type="NCBI Taxonomy" id="3170016"/>
    <lineage>
        <taxon>Bacteria</taxon>
        <taxon>Pseudomonadati</taxon>
        <taxon>Pseudomonadota</taxon>
        <taxon>Gammaproteobacteria</taxon>
        <taxon>Nevskiales</taxon>
        <taxon>Nevskiaceae</taxon>
        <taxon>Sinimarinibacterium</taxon>
    </lineage>
</organism>
<name>A0ABV2ACS6_9GAMM</name>
<keyword evidence="6" id="KW-0862">Zinc</keyword>
<feature type="region of interest" description="Disordered" evidence="8">
    <location>
        <begin position="20"/>
        <end position="47"/>
    </location>
</feature>
<dbReference type="Pfam" id="PF05649">
    <property type="entry name" value="Peptidase_M13_N"/>
    <property type="match status" value="1"/>
</dbReference>
<dbReference type="PANTHER" id="PTHR11733:SF167">
    <property type="entry name" value="FI17812P1-RELATED"/>
    <property type="match status" value="1"/>
</dbReference>
<dbReference type="Gene3D" id="1.10.1380.10">
    <property type="entry name" value="Neutral endopeptidase , domain2"/>
    <property type="match status" value="1"/>
</dbReference>
<dbReference type="EMBL" id="JBEPIJ010000017">
    <property type="protein sequence ID" value="MES0874953.1"/>
    <property type="molecule type" value="Genomic_DNA"/>
</dbReference>
<comment type="cofactor">
    <cofactor evidence="1">
        <name>Zn(2+)</name>
        <dbReference type="ChEBI" id="CHEBI:29105"/>
    </cofactor>
</comment>
<evidence type="ECO:0000256" key="4">
    <source>
        <dbReference type="ARBA" id="ARBA00022723"/>
    </source>
</evidence>
<evidence type="ECO:0000259" key="10">
    <source>
        <dbReference type="Pfam" id="PF05649"/>
    </source>
</evidence>
<sequence length="685" mass="76634">MRATALCAIGAVLLAACGPSTPPTTESAAPTQAAKAAPLGSGIDRAQFDPKVRPQDDFYRHVNGTWLKNNPVPADKSNYGSFTHLADEAEAQLRAIIEEAARAKNHPPGSDEQKVGDYYAAFMDEARIEKLGLEPLAGELARIDALDERGELARQLAHLTRLGVYLMPMFVDTDAKDSTQYALYLFQGGTGLPDRDYYLDEGEKFAEIRAKYRAHIGNMLRLAGIEGADVHAAAILELETRFARAQWTRVDSRDADKTYNKYGFDELAKLMPNFDWPAFIEATGIGQSPGVVVMQPSFFEAFDAILHETDLATIRLWMKWRLLSTFAPLLSKRFVDENFAFYGTTLNGIAELEPRWKRGVKATEDALGEVLGRIYVARHFPPAAKARMQELVANLVKAYEASIRELDWMSDETKEKALVKLSKFTAKIGYPDKWKDYSALVVKADDLVGNVMRSNAVEMDRQIAKLGGPIDRDEWFMTPQTVNAYYNPGMNEIVFPAAILQPPFFDMNAEDAVNYGGIGAVIGHEIGHGFDDQGSKYDGDGNLKSWWTEDDRKRFEERTRALIAQYDAYEALPGHHVNGAFTIGENIGDLGGLSIALKAYLMSHPEPPVIDGFTGTQRVLLGWAQIWRRNYKDENLLQRLKSDPHAPSEFRVNGVVRNMPDWYTAFDVKEGDKLYLAPEQRVKIW</sequence>
<evidence type="ECO:0000256" key="3">
    <source>
        <dbReference type="ARBA" id="ARBA00022670"/>
    </source>
</evidence>
<dbReference type="PROSITE" id="PS51257">
    <property type="entry name" value="PROKAR_LIPOPROTEIN"/>
    <property type="match status" value="1"/>
</dbReference>
<comment type="caution">
    <text evidence="11">The sequence shown here is derived from an EMBL/GenBank/DDBJ whole genome shotgun (WGS) entry which is preliminary data.</text>
</comment>
<dbReference type="PANTHER" id="PTHR11733">
    <property type="entry name" value="ZINC METALLOPROTEASE FAMILY M13 NEPRILYSIN-RELATED"/>
    <property type="match status" value="1"/>
</dbReference>
<evidence type="ECO:0000256" key="2">
    <source>
        <dbReference type="ARBA" id="ARBA00007357"/>
    </source>
</evidence>
<protein>
    <submittedName>
        <fullName evidence="11">M13 family metallopeptidase</fullName>
    </submittedName>
</protein>
<evidence type="ECO:0000313" key="11">
    <source>
        <dbReference type="EMBL" id="MES0874953.1"/>
    </source>
</evidence>
<dbReference type="InterPro" id="IPR000718">
    <property type="entry name" value="Peptidase_M13"/>
</dbReference>
<evidence type="ECO:0000256" key="6">
    <source>
        <dbReference type="ARBA" id="ARBA00022833"/>
    </source>
</evidence>
<feature type="compositionally biased region" description="Low complexity" evidence="8">
    <location>
        <begin position="23"/>
        <end position="37"/>
    </location>
</feature>
<dbReference type="SUPFAM" id="SSF55486">
    <property type="entry name" value="Metalloproteases ('zincins'), catalytic domain"/>
    <property type="match status" value="1"/>
</dbReference>
<dbReference type="Proteomes" id="UP001465331">
    <property type="component" value="Unassembled WGS sequence"/>
</dbReference>
<feature type="domain" description="Peptidase M13 N-terminal" evidence="10">
    <location>
        <begin position="54"/>
        <end position="431"/>
    </location>
</feature>
<dbReference type="InterPro" id="IPR008753">
    <property type="entry name" value="Peptidase_M13_N"/>
</dbReference>
<dbReference type="PROSITE" id="PS51885">
    <property type="entry name" value="NEPRILYSIN"/>
    <property type="match status" value="1"/>
</dbReference>
<accession>A0ABV2ACS6</accession>
<evidence type="ECO:0000256" key="1">
    <source>
        <dbReference type="ARBA" id="ARBA00001947"/>
    </source>
</evidence>
<evidence type="ECO:0000313" key="12">
    <source>
        <dbReference type="Proteomes" id="UP001465331"/>
    </source>
</evidence>
<keyword evidence="3" id="KW-0645">Protease</keyword>
<keyword evidence="5" id="KW-0378">Hydrolase</keyword>
<dbReference type="RefSeq" id="WP_352890336.1">
    <property type="nucleotide sequence ID" value="NZ_JBEPIJ010000017.1"/>
</dbReference>
<keyword evidence="4" id="KW-0479">Metal-binding</keyword>
<feature type="domain" description="Peptidase M13 C-terminal" evidence="9">
    <location>
        <begin position="483"/>
        <end position="682"/>
    </location>
</feature>
<proteinExistence type="inferred from homology"/>
<comment type="similarity">
    <text evidence="2">Belongs to the peptidase M13 family.</text>
</comment>
<dbReference type="Gene3D" id="3.40.390.10">
    <property type="entry name" value="Collagenase (Catalytic Domain)"/>
    <property type="match status" value="1"/>
</dbReference>
<keyword evidence="7" id="KW-0482">Metalloprotease</keyword>
<dbReference type="PRINTS" id="PR00786">
    <property type="entry name" value="NEPRILYSIN"/>
</dbReference>
<evidence type="ECO:0000256" key="7">
    <source>
        <dbReference type="ARBA" id="ARBA00023049"/>
    </source>
</evidence>
<dbReference type="InterPro" id="IPR024079">
    <property type="entry name" value="MetalloPept_cat_dom_sf"/>
</dbReference>
<evidence type="ECO:0000259" key="9">
    <source>
        <dbReference type="Pfam" id="PF01431"/>
    </source>
</evidence>